<reference evidence="3 4" key="1">
    <citation type="submission" date="2017-08" db="EMBL/GenBank/DDBJ databases">
        <title>Infants hospitalized years apart are colonized by the same room-sourced microbial strains.</title>
        <authorList>
            <person name="Brooks B."/>
            <person name="Olm M.R."/>
            <person name="Firek B.A."/>
            <person name="Baker R."/>
            <person name="Thomas B.C."/>
            <person name="Morowitz M.J."/>
            <person name="Banfield J.F."/>
        </authorList>
    </citation>
    <scope>NUCLEOTIDE SEQUENCE [LARGE SCALE GENOMIC DNA]</scope>
    <source>
        <strain evidence="3">S2_012_000_R2_81</strain>
    </source>
</reference>
<dbReference type="AlphaFoldDB" id="A0A2W5E1A9"/>
<dbReference type="SUPFAM" id="SSF52402">
    <property type="entry name" value="Adenine nucleotide alpha hydrolases-like"/>
    <property type="match status" value="1"/>
</dbReference>
<evidence type="ECO:0000313" key="4">
    <source>
        <dbReference type="Proteomes" id="UP000249633"/>
    </source>
</evidence>
<dbReference type="Proteomes" id="UP000249633">
    <property type="component" value="Unassembled WGS sequence"/>
</dbReference>
<dbReference type="CDD" id="cd00293">
    <property type="entry name" value="USP-like"/>
    <property type="match status" value="1"/>
</dbReference>
<comment type="caution">
    <text evidence="3">The sequence shown here is derived from an EMBL/GenBank/DDBJ whole genome shotgun (WGS) entry which is preliminary data.</text>
</comment>
<dbReference type="InterPro" id="IPR006015">
    <property type="entry name" value="Universal_stress_UspA"/>
</dbReference>
<accession>A0A2W5E1A9</accession>
<gene>
    <name evidence="3" type="ORF">DI603_01480</name>
</gene>
<protein>
    <submittedName>
        <fullName evidence="3">Universal stress protein</fullName>
    </submittedName>
</protein>
<dbReference type="Gene3D" id="3.40.50.620">
    <property type="entry name" value="HUPs"/>
    <property type="match status" value="1"/>
</dbReference>
<evidence type="ECO:0000259" key="2">
    <source>
        <dbReference type="Pfam" id="PF00582"/>
    </source>
</evidence>
<dbReference type="InterPro" id="IPR014729">
    <property type="entry name" value="Rossmann-like_a/b/a_fold"/>
</dbReference>
<evidence type="ECO:0000256" key="1">
    <source>
        <dbReference type="ARBA" id="ARBA00008791"/>
    </source>
</evidence>
<evidence type="ECO:0000313" key="3">
    <source>
        <dbReference type="EMBL" id="PZP36658.1"/>
    </source>
</evidence>
<dbReference type="PRINTS" id="PR01438">
    <property type="entry name" value="UNVRSLSTRESS"/>
</dbReference>
<dbReference type="EMBL" id="QFOD01000001">
    <property type="protein sequence ID" value="PZP36658.1"/>
    <property type="molecule type" value="Genomic_DNA"/>
</dbReference>
<dbReference type="PANTHER" id="PTHR46268:SF6">
    <property type="entry name" value="UNIVERSAL STRESS PROTEIN UP12"/>
    <property type="match status" value="1"/>
</dbReference>
<dbReference type="PANTHER" id="PTHR46268">
    <property type="entry name" value="STRESS RESPONSE PROTEIN NHAX"/>
    <property type="match status" value="1"/>
</dbReference>
<dbReference type="InterPro" id="IPR006016">
    <property type="entry name" value="UspA"/>
</dbReference>
<organism evidence="3 4">
    <name type="scientific">Roseateles depolymerans</name>
    <dbReference type="NCBI Taxonomy" id="76731"/>
    <lineage>
        <taxon>Bacteria</taxon>
        <taxon>Pseudomonadati</taxon>
        <taxon>Pseudomonadota</taxon>
        <taxon>Betaproteobacteria</taxon>
        <taxon>Burkholderiales</taxon>
        <taxon>Sphaerotilaceae</taxon>
        <taxon>Roseateles</taxon>
    </lineage>
</organism>
<name>A0A2W5E1A9_9BURK</name>
<feature type="domain" description="UspA" evidence="2">
    <location>
        <begin position="51"/>
        <end position="195"/>
    </location>
</feature>
<dbReference type="Pfam" id="PF00582">
    <property type="entry name" value="Usp"/>
    <property type="match status" value="1"/>
</dbReference>
<sequence length="198" mass="21354">MQSARRCVRVFARAVARARRHPPSCSDLFWRKSGAVNGRHHQCRPNGELPMYERILVPLDGSATSQRGLQEALTLASGLGATVVLLHVLEPYPYGMEFASAETWESLIDGMRQQADQLLASARGEAEARAVKVETLVAEAPDGRVCDAIVAQATAQHCGLVVIGTHGRRGMSHALLGSDAERVLRLSPVPVLSVRGTV</sequence>
<comment type="similarity">
    <text evidence="1">Belongs to the universal stress protein A family.</text>
</comment>
<proteinExistence type="inferred from homology"/>